<feature type="compositionally biased region" description="Basic and acidic residues" evidence="1">
    <location>
        <begin position="268"/>
        <end position="279"/>
    </location>
</feature>
<gene>
    <name evidence="2" type="ORF">NDU88_007544</name>
</gene>
<feature type="compositionally biased region" description="Basic and acidic residues" evidence="1">
    <location>
        <begin position="138"/>
        <end position="177"/>
    </location>
</feature>
<name>A0AAV7N3Z9_PLEWA</name>
<protein>
    <submittedName>
        <fullName evidence="2">Uncharacterized protein</fullName>
    </submittedName>
</protein>
<feature type="compositionally biased region" description="Basic residues" evidence="1">
    <location>
        <begin position="178"/>
        <end position="192"/>
    </location>
</feature>
<evidence type="ECO:0000313" key="2">
    <source>
        <dbReference type="EMBL" id="KAJ1110189.1"/>
    </source>
</evidence>
<feature type="region of interest" description="Disordered" evidence="1">
    <location>
        <begin position="1"/>
        <end position="23"/>
    </location>
</feature>
<evidence type="ECO:0000256" key="1">
    <source>
        <dbReference type="SAM" id="MobiDB-lite"/>
    </source>
</evidence>
<feature type="region of interest" description="Disordered" evidence="1">
    <location>
        <begin position="131"/>
        <end position="199"/>
    </location>
</feature>
<organism evidence="2 3">
    <name type="scientific">Pleurodeles waltl</name>
    <name type="common">Iberian ribbed newt</name>
    <dbReference type="NCBI Taxonomy" id="8319"/>
    <lineage>
        <taxon>Eukaryota</taxon>
        <taxon>Metazoa</taxon>
        <taxon>Chordata</taxon>
        <taxon>Craniata</taxon>
        <taxon>Vertebrata</taxon>
        <taxon>Euteleostomi</taxon>
        <taxon>Amphibia</taxon>
        <taxon>Batrachia</taxon>
        <taxon>Caudata</taxon>
        <taxon>Salamandroidea</taxon>
        <taxon>Salamandridae</taxon>
        <taxon>Pleurodelinae</taxon>
        <taxon>Pleurodeles</taxon>
    </lineage>
</organism>
<feature type="compositionally biased region" description="Basic residues" evidence="1">
    <location>
        <begin position="254"/>
        <end position="267"/>
    </location>
</feature>
<feature type="region of interest" description="Disordered" evidence="1">
    <location>
        <begin position="214"/>
        <end position="288"/>
    </location>
</feature>
<sequence length="288" mass="32642">MAGTLTTSKAGARFAPRPTSRQDRLHEVACGGRVEIVSLTSVDEAQLSMSHPRSRSLGPNWMSEILFPERAHLNVVRLSDRKSLNGNPRGGSPLGGRRLRKEKVLACGRVRMGAVPRGMPVIEVFRRMGKNPSAFSPENRREGNCKICNREGKGEGGREEGGTEKSDFKRNKEEGLGKGRRKKGKGLKNSLKRNKDGHRVLKLDQGLIIVMKKQRRREKRIQESKGKGETKEEKLRGEKEGEEERRKKEGGKREGKKRGGRRTRGRRGKLENKKKMENKHNKHKNREF</sequence>
<dbReference type="AlphaFoldDB" id="A0AAV7N3Z9"/>
<comment type="caution">
    <text evidence="2">The sequence shown here is derived from an EMBL/GenBank/DDBJ whole genome shotgun (WGS) entry which is preliminary data.</text>
</comment>
<evidence type="ECO:0000313" key="3">
    <source>
        <dbReference type="Proteomes" id="UP001066276"/>
    </source>
</evidence>
<reference evidence="2" key="1">
    <citation type="journal article" date="2022" name="bioRxiv">
        <title>Sequencing and chromosome-scale assembly of the giantPleurodeles waltlgenome.</title>
        <authorList>
            <person name="Brown T."/>
            <person name="Elewa A."/>
            <person name="Iarovenko S."/>
            <person name="Subramanian E."/>
            <person name="Araus A.J."/>
            <person name="Petzold A."/>
            <person name="Susuki M."/>
            <person name="Suzuki K.-i.T."/>
            <person name="Hayashi T."/>
            <person name="Toyoda A."/>
            <person name="Oliveira C."/>
            <person name="Osipova E."/>
            <person name="Leigh N.D."/>
            <person name="Simon A."/>
            <person name="Yun M.H."/>
        </authorList>
    </citation>
    <scope>NUCLEOTIDE SEQUENCE</scope>
    <source>
        <strain evidence="2">20211129_DDA</strain>
        <tissue evidence="2">Liver</tissue>
    </source>
</reference>
<keyword evidence="3" id="KW-1185">Reference proteome</keyword>
<dbReference type="Proteomes" id="UP001066276">
    <property type="component" value="Chromosome 9"/>
</dbReference>
<dbReference type="EMBL" id="JANPWB010000013">
    <property type="protein sequence ID" value="KAJ1110189.1"/>
    <property type="molecule type" value="Genomic_DNA"/>
</dbReference>
<proteinExistence type="predicted"/>
<accession>A0AAV7N3Z9</accession>
<feature type="compositionally biased region" description="Basic and acidic residues" evidence="1">
    <location>
        <begin position="220"/>
        <end position="253"/>
    </location>
</feature>